<dbReference type="SUPFAM" id="SSF56112">
    <property type="entry name" value="Protein kinase-like (PK-like)"/>
    <property type="match status" value="1"/>
</dbReference>
<dbReference type="InterPro" id="IPR016024">
    <property type="entry name" value="ARM-type_fold"/>
</dbReference>
<dbReference type="GO" id="GO:0005524">
    <property type="term" value="F:ATP binding"/>
    <property type="evidence" value="ECO:0007669"/>
    <property type="project" value="InterPro"/>
</dbReference>
<feature type="compositionally biased region" description="Polar residues" evidence="1">
    <location>
        <begin position="464"/>
        <end position="473"/>
    </location>
</feature>
<dbReference type="InterPro" id="IPR011989">
    <property type="entry name" value="ARM-like"/>
</dbReference>
<dbReference type="EMBL" id="KV417509">
    <property type="protein sequence ID" value="KZP27452.1"/>
    <property type="molecule type" value="Genomic_DNA"/>
</dbReference>
<organism evidence="3 4">
    <name type="scientific">Athelia psychrophila</name>
    <dbReference type="NCBI Taxonomy" id="1759441"/>
    <lineage>
        <taxon>Eukaryota</taxon>
        <taxon>Fungi</taxon>
        <taxon>Dikarya</taxon>
        <taxon>Basidiomycota</taxon>
        <taxon>Agaricomycotina</taxon>
        <taxon>Agaricomycetes</taxon>
        <taxon>Agaricomycetidae</taxon>
        <taxon>Atheliales</taxon>
        <taxon>Atheliaceae</taxon>
        <taxon>Athelia</taxon>
    </lineage>
</organism>
<sequence length="949" mass="102364">MAQFTIPAEEINADRNYPLGKGPRRTTDVNVFRGSWNDSVVAVRVLPKETVIETLLERHATWQSLRHPHVLQVFGVSLIDAGPPTIISQYMPYGPANEYTINNLGASRAKIMLECALGMQYLHTRGLVHGSLKPSNILIAEDGKACIADYGMVEIAPSGHASSHRYYSPEAWKGTISKPSDVFSFAMSAYEIFFSTPPWGVLSEELIYRLVVREGDRPDRLDTVSEQKGGITDNQWQIIESAWQQNATLRPTFTDIVRLWQTVISADPQSLESPALRSNSPSSTDTGEDPSRRSPDMASVFSVPPAYYERPSPPPPPPPLSPSSPSPFSAPLSSLSPFSSPSPFSTPFSPLLGSQSFSGPSSATEEGFARNHHAVARHASMGDSSRDSRPVSLAPTALSPTASTYNHLPVYPMAMRVASYSNSDMTSEMSPSTNRFSFADAGSIRQGSNHGSRMMQSIHEREPTSSIRESYSPSPAGRGPAYNGDPHWTGHRMSTSDGHRMMPDTLSMSDNSQRGAPQSTIGRNAVLLAKALLAEVKEGRKQEVIDDYLDKVRFLCQQSDKEAQKLVTAGIVPTVLLLLQSRAIDGVGLELVLITLGILACDPITANTVHRTNTATVLVEIISSSDSENIIALAVWCLNRLCRSAEVAESLVKLDLANILISKGLQGDLTSSRLSSWCLGTLAYTDALAQTLASYNLVTEATHHLKLVSLNRDASSEDICAALYVIARLARTIPLAKQLIRAGCVPLVVNHFLVSEDPQILQWSARAVGCMMRPNGGDIAKTLIDAGSATALARMPRVLPSEDIEPLAAFAFSITRFSSAEWGGGTRKALVDAGVVDSLLAALRTAADTFAYPQVHIELALAVSALGDVGGSAIRKEIVKAGGIDILKRVSAAGRPDVSKACNMAVTTITGNLWTRNAAAAKTAMSHSWNGGCPEHQPPCPLYLNEEFQ</sequence>
<evidence type="ECO:0000313" key="3">
    <source>
        <dbReference type="EMBL" id="KZP27452.1"/>
    </source>
</evidence>
<protein>
    <recommendedName>
        <fullName evidence="2">Protein kinase domain-containing protein</fullName>
    </recommendedName>
</protein>
<dbReference type="PANTHER" id="PTHR44329">
    <property type="entry name" value="SERINE/THREONINE-PROTEIN KINASE TNNI3K-RELATED"/>
    <property type="match status" value="1"/>
</dbReference>
<feature type="region of interest" description="Disordered" evidence="1">
    <location>
        <begin position="444"/>
        <end position="496"/>
    </location>
</feature>
<gene>
    <name evidence="3" type="ORF">FIBSPDRAFT_853640</name>
</gene>
<dbReference type="GO" id="GO:0004674">
    <property type="term" value="F:protein serine/threonine kinase activity"/>
    <property type="evidence" value="ECO:0007669"/>
    <property type="project" value="TreeGrafter"/>
</dbReference>
<dbReference type="InterPro" id="IPR011009">
    <property type="entry name" value="Kinase-like_dom_sf"/>
</dbReference>
<dbReference type="OrthoDB" id="1668230at2759"/>
<feature type="compositionally biased region" description="Low complexity" evidence="1">
    <location>
        <begin position="326"/>
        <end position="336"/>
    </location>
</feature>
<dbReference type="AlphaFoldDB" id="A0A166QR90"/>
<dbReference type="InterPro" id="IPR001245">
    <property type="entry name" value="Ser-Thr/Tyr_kinase_cat_dom"/>
</dbReference>
<name>A0A166QR90_9AGAM</name>
<feature type="compositionally biased region" description="Pro residues" evidence="1">
    <location>
        <begin position="311"/>
        <end position="325"/>
    </location>
</feature>
<dbReference type="STRING" id="436010.A0A166QR90"/>
<accession>A0A166QR90</accession>
<evidence type="ECO:0000256" key="1">
    <source>
        <dbReference type="SAM" id="MobiDB-lite"/>
    </source>
</evidence>
<dbReference type="Gene3D" id="1.10.510.10">
    <property type="entry name" value="Transferase(Phosphotransferase) domain 1"/>
    <property type="match status" value="1"/>
</dbReference>
<dbReference type="Gene3D" id="3.30.200.20">
    <property type="entry name" value="Phosphorylase Kinase, domain 1"/>
    <property type="match status" value="1"/>
</dbReference>
<feature type="domain" description="Protein kinase" evidence="2">
    <location>
        <begin position="13"/>
        <end position="264"/>
    </location>
</feature>
<keyword evidence="4" id="KW-1185">Reference proteome</keyword>
<evidence type="ECO:0000313" key="4">
    <source>
        <dbReference type="Proteomes" id="UP000076532"/>
    </source>
</evidence>
<dbReference type="InterPro" id="IPR000719">
    <property type="entry name" value="Prot_kinase_dom"/>
</dbReference>
<feature type="compositionally biased region" description="Polar residues" evidence="1">
    <location>
        <begin position="445"/>
        <end position="455"/>
    </location>
</feature>
<dbReference type="Gene3D" id="1.25.10.10">
    <property type="entry name" value="Leucine-rich Repeat Variant"/>
    <property type="match status" value="2"/>
</dbReference>
<dbReference type="SUPFAM" id="SSF48371">
    <property type="entry name" value="ARM repeat"/>
    <property type="match status" value="1"/>
</dbReference>
<dbReference type="Proteomes" id="UP000076532">
    <property type="component" value="Unassembled WGS sequence"/>
</dbReference>
<feature type="region of interest" description="Disordered" evidence="1">
    <location>
        <begin position="270"/>
        <end position="336"/>
    </location>
</feature>
<evidence type="ECO:0000259" key="2">
    <source>
        <dbReference type="PROSITE" id="PS50011"/>
    </source>
</evidence>
<feature type="compositionally biased region" description="Polar residues" evidence="1">
    <location>
        <begin position="270"/>
        <end position="285"/>
    </location>
</feature>
<proteinExistence type="predicted"/>
<dbReference type="PANTHER" id="PTHR44329:SF289">
    <property type="entry name" value="SERINE_THREONINE-PROTEIN KINASE VIK"/>
    <property type="match status" value="1"/>
</dbReference>
<feature type="region of interest" description="Disordered" evidence="1">
    <location>
        <begin position="377"/>
        <end position="404"/>
    </location>
</feature>
<dbReference type="PROSITE" id="PS50011">
    <property type="entry name" value="PROTEIN_KINASE_DOM"/>
    <property type="match status" value="1"/>
</dbReference>
<dbReference type="InterPro" id="IPR051681">
    <property type="entry name" value="Ser/Thr_Kinases-Pseudokinases"/>
</dbReference>
<dbReference type="Pfam" id="PF07714">
    <property type="entry name" value="PK_Tyr_Ser-Thr"/>
    <property type="match status" value="1"/>
</dbReference>
<reference evidence="3 4" key="1">
    <citation type="journal article" date="2016" name="Mol. Biol. Evol.">
        <title>Comparative Genomics of Early-Diverging Mushroom-Forming Fungi Provides Insights into the Origins of Lignocellulose Decay Capabilities.</title>
        <authorList>
            <person name="Nagy L.G."/>
            <person name="Riley R."/>
            <person name="Tritt A."/>
            <person name="Adam C."/>
            <person name="Daum C."/>
            <person name="Floudas D."/>
            <person name="Sun H."/>
            <person name="Yadav J.S."/>
            <person name="Pangilinan J."/>
            <person name="Larsson K.H."/>
            <person name="Matsuura K."/>
            <person name="Barry K."/>
            <person name="Labutti K."/>
            <person name="Kuo R."/>
            <person name="Ohm R.A."/>
            <person name="Bhattacharya S.S."/>
            <person name="Shirouzu T."/>
            <person name="Yoshinaga Y."/>
            <person name="Martin F.M."/>
            <person name="Grigoriev I.V."/>
            <person name="Hibbett D.S."/>
        </authorList>
    </citation>
    <scope>NUCLEOTIDE SEQUENCE [LARGE SCALE GENOMIC DNA]</scope>
    <source>
        <strain evidence="3 4">CBS 109695</strain>
    </source>
</reference>